<dbReference type="EMBL" id="RAQJ01000005">
    <property type="protein sequence ID" value="RKE91907.1"/>
    <property type="molecule type" value="Genomic_DNA"/>
</dbReference>
<dbReference type="InterPro" id="IPR009061">
    <property type="entry name" value="DNA-bd_dom_put_sf"/>
</dbReference>
<accession>A0A420DFC1</accession>
<gene>
    <name evidence="2" type="ORF">BXY80_2336</name>
</gene>
<feature type="domain" description="Helix-turn-helix" evidence="1">
    <location>
        <begin position="41"/>
        <end position="84"/>
    </location>
</feature>
<evidence type="ECO:0000259" key="1">
    <source>
        <dbReference type="Pfam" id="PF12728"/>
    </source>
</evidence>
<organism evidence="2 3">
    <name type="scientific">Ichthyenterobacterium magnum</name>
    <dbReference type="NCBI Taxonomy" id="1230530"/>
    <lineage>
        <taxon>Bacteria</taxon>
        <taxon>Pseudomonadati</taxon>
        <taxon>Bacteroidota</taxon>
        <taxon>Flavobacteriia</taxon>
        <taxon>Flavobacteriales</taxon>
        <taxon>Flavobacteriaceae</taxon>
        <taxon>Ichthyenterobacterium</taxon>
    </lineage>
</organism>
<evidence type="ECO:0000313" key="3">
    <source>
        <dbReference type="Proteomes" id="UP000284892"/>
    </source>
</evidence>
<protein>
    <submittedName>
        <fullName evidence="2">Excisionase family DNA binding protein</fullName>
    </submittedName>
</protein>
<dbReference type="InterPro" id="IPR041657">
    <property type="entry name" value="HTH_17"/>
</dbReference>
<proteinExistence type="predicted"/>
<comment type="caution">
    <text evidence="2">The sequence shown here is derived from an EMBL/GenBank/DDBJ whole genome shotgun (WGS) entry which is preliminary data.</text>
</comment>
<dbReference type="SUPFAM" id="SSF46955">
    <property type="entry name" value="Putative DNA-binding domain"/>
    <property type="match status" value="1"/>
</dbReference>
<dbReference type="RefSeq" id="WP_120202096.1">
    <property type="nucleotide sequence ID" value="NZ_RAQJ01000005.1"/>
</dbReference>
<dbReference type="AlphaFoldDB" id="A0A420DFC1"/>
<reference evidence="2 3" key="1">
    <citation type="submission" date="2018-09" db="EMBL/GenBank/DDBJ databases">
        <title>Genomic Encyclopedia of Archaeal and Bacterial Type Strains, Phase II (KMG-II): from individual species to whole genera.</title>
        <authorList>
            <person name="Goeker M."/>
        </authorList>
    </citation>
    <scope>NUCLEOTIDE SEQUENCE [LARGE SCALE GENOMIC DNA]</scope>
    <source>
        <strain evidence="2 3">DSM 26283</strain>
    </source>
</reference>
<dbReference type="OrthoDB" id="1097811at2"/>
<keyword evidence="3" id="KW-1185">Reference proteome</keyword>
<dbReference type="Proteomes" id="UP000284892">
    <property type="component" value="Unassembled WGS sequence"/>
</dbReference>
<name>A0A420DFC1_9FLAO</name>
<dbReference type="Pfam" id="PF12728">
    <property type="entry name" value="HTH_17"/>
    <property type="match status" value="1"/>
</dbReference>
<sequence>MQQIQFIGTTPNALIDLIDETVKKRLEDLKKNFEPKQPKEYLSRQEVAKMLSVDLSTVHNWTKKGILTAHQIGGRVFYLRTDVENAIVKLKN</sequence>
<evidence type="ECO:0000313" key="2">
    <source>
        <dbReference type="EMBL" id="RKE91907.1"/>
    </source>
</evidence>